<keyword evidence="3 10" id="KW-0479">Metal-binding</keyword>
<evidence type="ECO:0000256" key="6">
    <source>
        <dbReference type="ARBA" id="ARBA00023033"/>
    </source>
</evidence>
<evidence type="ECO:0000313" key="14">
    <source>
        <dbReference type="Proteomes" id="UP000515154"/>
    </source>
</evidence>
<sequence>MDARSISFERAEVMRRQQSTDFDDHIAVVPEETENGRGCSSREKVGSILLSLKNQVGCLSSALKVFQDNKVNVTHIESRRSQMEDSEYDIFINVESSKLAIEDLLEKLQLQIPDDVGNVKAFPTCPEEPDDDIVWFPRKIAELDKFANRVLMYGRELDADHPGFKDPVYRQRRIKFAEIAYNYKHGQPIPRVEYTAEEVSTWSTVFRELNKLYPTYSCKQHLKNLPLLMKYCGYRENNIPQLEDVSKFLKERTGFTVRPVAGYLSSRDFLAGLAFRVFHCTQYIRHSSDPFYTPEPDCCHELLGHVPLFADSDFAHFSHELGLASLGASDFEVAKLASCYFFTIEFGLCRENGQLRVYGAGLLSSIGELKHVLTDAAIKKPFDPDKVIEQECQVSTYQDAYFVSESFKEAQNQIREFASNIKRPFTVRYDPYSQSVMVLESLSAISQVVSFVRADLCLISDAINKLHQSKMKKTRRARTRLLNDK</sequence>
<evidence type="ECO:0000256" key="5">
    <source>
        <dbReference type="ARBA" id="ARBA00023004"/>
    </source>
</evidence>
<protein>
    <recommendedName>
        <fullName evidence="7">Tryptophan 5-hydroxylase 2</fullName>
    </recommendedName>
    <alternativeName>
        <fullName evidence="8">Tryptophan 5-monooxygenase 2</fullName>
    </alternativeName>
</protein>
<evidence type="ECO:0000256" key="4">
    <source>
        <dbReference type="ARBA" id="ARBA00023002"/>
    </source>
</evidence>
<dbReference type="GO" id="GO:0004510">
    <property type="term" value="F:tryptophan 5-monooxygenase activity"/>
    <property type="evidence" value="ECO:0007669"/>
    <property type="project" value="TreeGrafter"/>
</dbReference>
<comment type="similarity">
    <text evidence="2">Belongs to the biopterin-dependent aromatic amino acid hydroxylase family.</text>
</comment>
<comment type="subunit">
    <text evidence="9">Interacts with DNAJC12.</text>
</comment>
<evidence type="ECO:0000256" key="11">
    <source>
        <dbReference type="PIRSR" id="PIRSR601273-2"/>
    </source>
</evidence>
<evidence type="ECO:0000256" key="8">
    <source>
        <dbReference type="ARBA" id="ARBA00042662"/>
    </source>
</evidence>
<dbReference type="InterPro" id="IPR019773">
    <property type="entry name" value="Tyrosine_3-monooxygenase-like"/>
</dbReference>
<dbReference type="RefSeq" id="XP_036361998.1">
    <property type="nucleotide sequence ID" value="XM_036506105.1"/>
</dbReference>
<dbReference type="SUPFAM" id="SSF55021">
    <property type="entry name" value="ACT-like"/>
    <property type="match status" value="1"/>
</dbReference>
<dbReference type="PROSITE" id="PS00367">
    <property type="entry name" value="BH4_AAA_HYDROXYL_1"/>
    <property type="match status" value="1"/>
</dbReference>
<dbReference type="SUPFAM" id="SSF56534">
    <property type="entry name" value="Aromatic aminoacid monoxygenases, catalytic and oligomerization domains"/>
    <property type="match status" value="1"/>
</dbReference>
<dbReference type="GO" id="GO:0005506">
    <property type="term" value="F:iron ion binding"/>
    <property type="evidence" value="ECO:0007669"/>
    <property type="project" value="InterPro"/>
</dbReference>
<dbReference type="Gene3D" id="1.10.800.10">
    <property type="entry name" value="Aromatic amino acid hydroxylase"/>
    <property type="match status" value="1"/>
</dbReference>
<evidence type="ECO:0000313" key="16">
    <source>
        <dbReference type="RefSeq" id="XP_036361998.1"/>
    </source>
</evidence>
<evidence type="ECO:0000259" key="12">
    <source>
        <dbReference type="PROSITE" id="PS51410"/>
    </source>
</evidence>
<dbReference type="RefSeq" id="XP_036361997.1">
    <property type="nucleotide sequence ID" value="XM_036506104.1"/>
</dbReference>
<dbReference type="InterPro" id="IPR036951">
    <property type="entry name" value="ArAA_hydroxylase_sf"/>
</dbReference>
<dbReference type="FunFam" id="1.10.800.10:FF:000004">
    <property type="entry name" value="Tyrosine 3-monooxygenase"/>
    <property type="match status" value="1"/>
</dbReference>
<reference evidence="15 16" key="1">
    <citation type="submission" date="2025-08" db="UniProtKB">
        <authorList>
            <consortium name="RefSeq"/>
        </authorList>
    </citation>
    <scope>IDENTIFICATION</scope>
</reference>
<evidence type="ECO:0000256" key="3">
    <source>
        <dbReference type="ARBA" id="ARBA00022723"/>
    </source>
</evidence>
<evidence type="ECO:0000313" key="15">
    <source>
        <dbReference type="RefSeq" id="XP_036361997.1"/>
    </source>
</evidence>
<dbReference type="PROSITE" id="PS51671">
    <property type="entry name" value="ACT"/>
    <property type="match status" value="1"/>
</dbReference>
<dbReference type="InterPro" id="IPR036329">
    <property type="entry name" value="Aro-AA_hydroxylase_C_sf"/>
</dbReference>
<dbReference type="GO" id="GO:0009072">
    <property type="term" value="P:aromatic amino acid metabolic process"/>
    <property type="evidence" value="ECO:0007669"/>
    <property type="project" value="InterPro"/>
</dbReference>
<dbReference type="Pfam" id="PF00351">
    <property type="entry name" value="Biopterin_H"/>
    <property type="match status" value="1"/>
</dbReference>
<evidence type="ECO:0000259" key="13">
    <source>
        <dbReference type="PROSITE" id="PS51671"/>
    </source>
</evidence>
<dbReference type="InterPro" id="IPR002912">
    <property type="entry name" value="ACT_dom"/>
</dbReference>
<organism evidence="14 16">
    <name type="scientific">Octopus sinensis</name>
    <name type="common">East Asian common octopus</name>
    <dbReference type="NCBI Taxonomy" id="2607531"/>
    <lineage>
        <taxon>Eukaryota</taxon>
        <taxon>Metazoa</taxon>
        <taxon>Spiralia</taxon>
        <taxon>Lophotrochozoa</taxon>
        <taxon>Mollusca</taxon>
        <taxon>Cephalopoda</taxon>
        <taxon>Coleoidea</taxon>
        <taxon>Octopodiformes</taxon>
        <taxon>Octopoda</taxon>
        <taxon>Incirrata</taxon>
        <taxon>Octopodidae</taxon>
        <taxon>Octopus</taxon>
    </lineage>
</organism>
<dbReference type="PANTHER" id="PTHR11473:SF16">
    <property type="entry name" value="TRYPTOPHAN 5-HYDROXYLASE 2"/>
    <property type="match status" value="1"/>
</dbReference>
<feature type="binding site" evidence="10">
    <location>
        <position position="300"/>
    </location>
    <ligand>
        <name>Fe cation</name>
        <dbReference type="ChEBI" id="CHEBI:24875"/>
    </ligand>
</feature>
<keyword evidence="14" id="KW-1185">Reference proteome</keyword>
<keyword evidence="4" id="KW-0560">Oxidoreductase</keyword>
<dbReference type="AlphaFoldDB" id="A0A7E6F392"/>
<evidence type="ECO:0000256" key="10">
    <source>
        <dbReference type="PIRSR" id="PIRSR000336-1"/>
    </source>
</evidence>
<dbReference type="InterPro" id="IPR045865">
    <property type="entry name" value="ACT-like_dom_sf"/>
</dbReference>
<feature type="binding site" evidence="10">
    <location>
        <position position="345"/>
    </location>
    <ligand>
        <name>Fe cation</name>
        <dbReference type="ChEBI" id="CHEBI:24875"/>
    </ligand>
</feature>
<dbReference type="KEGG" id="osn:115215674"/>
<keyword evidence="6" id="KW-0503">Monooxygenase</keyword>
<evidence type="ECO:0000256" key="9">
    <source>
        <dbReference type="ARBA" id="ARBA00062416"/>
    </source>
</evidence>
<gene>
    <name evidence="15 16" type="primary">LOC115215674</name>
</gene>
<feature type="domain" description="Biopterin-dependent aromatic amino acid hydroxylase family profile" evidence="12">
    <location>
        <begin position="121"/>
        <end position="467"/>
    </location>
</feature>
<comment type="cofactor">
    <cofactor evidence="1 11">
        <name>Fe(2+)</name>
        <dbReference type="ChEBI" id="CHEBI:29033"/>
    </cofactor>
</comment>
<dbReference type="GO" id="GO:0043005">
    <property type="term" value="C:neuron projection"/>
    <property type="evidence" value="ECO:0007669"/>
    <property type="project" value="TreeGrafter"/>
</dbReference>
<keyword evidence="5 10" id="KW-0408">Iron</keyword>
<dbReference type="PIRSF" id="PIRSF000336">
    <property type="entry name" value="TH"/>
    <property type="match status" value="1"/>
</dbReference>
<dbReference type="GO" id="GO:0046189">
    <property type="term" value="P:phenol-containing compound biosynthetic process"/>
    <property type="evidence" value="ECO:0007669"/>
    <property type="project" value="UniProtKB-ARBA"/>
</dbReference>
<name>A0A7E6F392_9MOLL</name>
<feature type="binding site" evidence="10">
    <location>
        <position position="305"/>
    </location>
    <ligand>
        <name>Fe cation</name>
        <dbReference type="ChEBI" id="CHEBI:24875"/>
    </ligand>
</feature>
<dbReference type="Proteomes" id="UP000515154">
    <property type="component" value="Linkage group LG9"/>
</dbReference>
<evidence type="ECO:0000256" key="7">
    <source>
        <dbReference type="ARBA" id="ARBA00040889"/>
    </source>
</evidence>
<dbReference type="PRINTS" id="PR00372">
    <property type="entry name" value="FYWHYDRXLASE"/>
</dbReference>
<dbReference type="PROSITE" id="PS51410">
    <property type="entry name" value="BH4_AAA_HYDROXYL_2"/>
    <property type="match status" value="1"/>
</dbReference>
<proteinExistence type="inferred from homology"/>
<feature type="domain" description="ACT" evidence="13">
    <location>
        <begin position="47"/>
        <end position="124"/>
    </location>
</feature>
<dbReference type="InterPro" id="IPR001273">
    <property type="entry name" value="ArAA_hydroxylase"/>
</dbReference>
<dbReference type="PANTHER" id="PTHR11473">
    <property type="entry name" value="AROMATIC AMINO ACID HYDROXYLASE"/>
    <property type="match status" value="1"/>
</dbReference>
<evidence type="ECO:0000256" key="1">
    <source>
        <dbReference type="ARBA" id="ARBA00001954"/>
    </source>
</evidence>
<dbReference type="InterPro" id="IPR018301">
    <property type="entry name" value="ArAA_hydroxylase_Fe/CU_BS"/>
</dbReference>
<accession>A0A7E6F392</accession>
<evidence type="ECO:0000256" key="2">
    <source>
        <dbReference type="ARBA" id="ARBA00009712"/>
    </source>
</evidence>
<dbReference type="InterPro" id="IPR019774">
    <property type="entry name" value="Aromatic-AA_hydroxylase_C"/>
</dbReference>